<dbReference type="PRINTS" id="PR00079">
    <property type="entry name" value="G6PDHDRGNASE"/>
</dbReference>
<dbReference type="PIRSF" id="PIRSF000110">
    <property type="entry name" value="G6PD"/>
    <property type="match status" value="1"/>
</dbReference>
<name>A0A7I7YPT7_9MYCO</name>
<dbReference type="PROSITE" id="PS00069">
    <property type="entry name" value="G6P_DEHYDROGENASE"/>
    <property type="match status" value="1"/>
</dbReference>
<dbReference type="Gene3D" id="3.40.50.720">
    <property type="entry name" value="NAD(P)-binding Rossmann-like Domain"/>
    <property type="match status" value="1"/>
</dbReference>
<dbReference type="NCBIfam" id="TIGR00871">
    <property type="entry name" value="zwf"/>
    <property type="match status" value="1"/>
</dbReference>
<feature type="binding site" evidence="7">
    <location>
        <position position="238"/>
    </location>
    <ligand>
        <name>substrate</name>
    </ligand>
</feature>
<dbReference type="InterPro" id="IPR022674">
    <property type="entry name" value="G6P_DH_NAD-bd"/>
</dbReference>
<evidence type="ECO:0000256" key="5">
    <source>
        <dbReference type="ARBA" id="ARBA00023002"/>
    </source>
</evidence>
<comment type="catalytic activity">
    <reaction evidence="7">
        <text>D-glucose 6-phosphate + NADP(+) = 6-phospho-D-glucono-1,5-lactone + NADPH + H(+)</text>
        <dbReference type="Rhea" id="RHEA:15841"/>
        <dbReference type="ChEBI" id="CHEBI:15378"/>
        <dbReference type="ChEBI" id="CHEBI:57783"/>
        <dbReference type="ChEBI" id="CHEBI:57955"/>
        <dbReference type="ChEBI" id="CHEBI:58349"/>
        <dbReference type="ChEBI" id="CHEBI:61548"/>
        <dbReference type="EC" id="1.1.1.49"/>
    </reaction>
</comment>
<protein>
    <recommendedName>
        <fullName evidence="7">Glucose-6-phosphate 1-dehydrogenase</fullName>
        <shortName evidence="7">G6PD</shortName>
        <ecNumber evidence="7">1.1.1.49</ecNumber>
    </recommendedName>
</protein>
<comment type="similarity">
    <text evidence="2 7">Belongs to the glucose-6-phosphate dehydrogenase family.</text>
</comment>
<evidence type="ECO:0000313" key="8">
    <source>
        <dbReference type="EMBL" id="BBZ43780.1"/>
    </source>
</evidence>
<dbReference type="Pfam" id="PF02781">
    <property type="entry name" value="G6PD_C"/>
    <property type="match status" value="1"/>
</dbReference>
<keyword evidence="5 7" id="KW-0560">Oxidoreductase</keyword>
<proteinExistence type="inferred from homology"/>
<feature type="binding site" evidence="7">
    <location>
        <position position="181"/>
    </location>
    <ligand>
        <name>substrate</name>
    </ligand>
</feature>
<dbReference type="GO" id="GO:0050661">
    <property type="term" value="F:NADP binding"/>
    <property type="evidence" value="ECO:0007669"/>
    <property type="project" value="UniProtKB-UniRule"/>
</dbReference>
<dbReference type="EC" id="1.1.1.49" evidence="7"/>
<dbReference type="AlphaFoldDB" id="A0A7I7YPT7"/>
<evidence type="ECO:0000256" key="6">
    <source>
        <dbReference type="ARBA" id="ARBA00023277"/>
    </source>
</evidence>
<dbReference type="SUPFAM" id="SSF55347">
    <property type="entry name" value="Glyceraldehyde-3-phosphate dehydrogenase-like, C-terminal domain"/>
    <property type="match status" value="1"/>
</dbReference>
<evidence type="ECO:0000313" key="9">
    <source>
        <dbReference type="Proteomes" id="UP000467105"/>
    </source>
</evidence>
<comment type="pathway">
    <text evidence="1 7">Carbohydrate degradation; pentose phosphate pathway; D-ribulose 5-phosphate from D-glucose 6-phosphate (oxidative stage): step 1/3.</text>
</comment>
<dbReference type="InterPro" id="IPR022675">
    <property type="entry name" value="G6P_DH_C"/>
</dbReference>
<dbReference type="SUPFAM" id="SSF51735">
    <property type="entry name" value="NAD(P)-binding Rossmann-fold domains"/>
    <property type="match status" value="1"/>
</dbReference>
<dbReference type="GO" id="GO:0009051">
    <property type="term" value="P:pentose-phosphate shunt, oxidative branch"/>
    <property type="evidence" value="ECO:0007669"/>
    <property type="project" value="TreeGrafter"/>
</dbReference>
<reference evidence="8 9" key="1">
    <citation type="journal article" date="2019" name="Emerg. Microbes Infect.">
        <title>Comprehensive subspecies identification of 175 nontuberculous mycobacteria species based on 7547 genomic profiles.</title>
        <authorList>
            <person name="Matsumoto Y."/>
            <person name="Kinjo T."/>
            <person name="Motooka D."/>
            <person name="Nabeya D."/>
            <person name="Jung N."/>
            <person name="Uechi K."/>
            <person name="Horii T."/>
            <person name="Iida T."/>
            <person name="Fujita J."/>
            <person name="Nakamura S."/>
        </authorList>
    </citation>
    <scope>NUCLEOTIDE SEQUENCE [LARGE SCALE GENOMIC DNA]</scope>
    <source>
        <strain evidence="8 9">JCM 14742</strain>
    </source>
</reference>
<feature type="binding site" evidence="7">
    <location>
        <position position="219"/>
    </location>
    <ligand>
        <name>substrate</name>
    </ligand>
</feature>
<organism evidence="8 9">
    <name type="scientific">Mycobacterium parmense</name>
    <dbReference type="NCBI Taxonomy" id="185642"/>
    <lineage>
        <taxon>Bacteria</taxon>
        <taxon>Bacillati</taxon>
        <taxon>Actinomycetota</taxon>
        <taxon>Actinomycetes</taxon>
        <taxon>Mycobacteriales</taxon>
        <taxon>Mycobacteriaceae</taxon>
        <taxon>Mycobacterium</taxon>
        <taxon>Mycobacterium simiae complex</taxon>
    </lineage>
</organism>
<dbReference type="RefSeq" id="WP_085268768.1">
    <property type="nucleotide sequence ID" value="NZ_AP022614.1"/>
</dbReference>
<evidence type="ECO:0000256" key="7">
    <source>
        <dbReference type="HAMAP-Rule" id="MF_00966"/>
    </source>
</evidence>
<dbReference type="HAMAP" id="MF_00966">
    <property type="entry name" value="G6PD"/>
    <property type="match status" value="1"/>
</dbReference>
<comment type="function">
    <text evidence="7">Catalyzes the oxidation of glucose 6-phosphate to 6-phosphogluconolactone.</text>
</comment>
<keyword evidence="4 7" id="KW-0521">NADP</keyword>
<dbReference type="InterPro" id="IPR036291">
    <property type="entry name" value="NAD(P)-bd_dom_sf"/>
</dbReference>
<evidence type="ECO:0000256" key="3">
    <source>
        <dbReference type="ARBA" id="ARBA00022526"/>
    </source>
</evidence>
<dbReference type="PANTHER" id="PTHR23429:SF0">
    <property type="entry name" value="GLUCOSE-6-PHOSPHATE 1-DEHYDROGENASE"/>
    <property type="match status" value="1"/>
</dbReference>
<gene>
    <name evidence="8" type="primary">zwf_2</name>
    <name evidence="7" type="synonym">zwf</name>
    <name evidence="8" type="ORF">MPRM_10610</name>
</gene>
<evidence type="ECO:0000256" key="4">
    <source>
        <dbReference type="ARBA" id="ARBA00022857"/>
    </source>
</evidence>
<dbReference type="GO" id="GO:0005829">
    <property type="term" value="C:cytosol"/>
    <property type="evidence" value="ECO:0007669"/>
    <property type="project" value="TreeGrafter"/>
</dbReference>
<evidence type="ECO:0000256" key="1">
    <source>
        <dbReference type="ARBA" id="ARBA00004937"/>
    </source>
</evidence>
<dbReference type="Pfam" id="PF00479">
    <property type="entry name" value="G6PD_N"/>
    <property type="match status" value="1"/>
</dbReference>
<dbReference type="EMBL" id="AP022614">
    <property type="protein sequence ID" value="BBZ43780.1"/>
    <property type="molecule type" value="Genomic_DNA"/>
</dbReference>
<feature type="binding site" evidence="7">
    <location>
        <position position="52"/>
    </location>
    <ligand>
        <name>NADP(+)</name>
        <dbReference type="ChEBI" id="CHEBI:58349"/>
    </ligand>
</feature>
<feature type="binding site" evidence="7">
    <location>
        <position position="185"/>
    </location>
    <ligand>
        <name>substrate</name>
    </ligand>
</feature>
<feature type="binding site" evidence="7">
    <location>
        <position position="151"/>
    </location>
    <ligand>
        <name>NADP(+)</name>
        <dbReference type="ChEBI" id="CHEBI:58349"/>
    </ligand>
</feature>
<dbReference type="OrthoDB" id="9802739at2"/>
<dbReference type="PANTHER" id="PTHR23429">
    <property type="entry name" value="GLUCOSE-6-PHOSPHATE 1-DEHYDROGENASE G6PD"/>
    <property type="match status" value="1"/>
</dbReference>
<accession>A0A7I7YPT7</accession>
<keyword evidence="9" id="KW-1185">Reference proteome</keyword>
<feature type="binding site" evidence="7">
    <location>
        <position position="329"/>
    </location>
    <ligand>
        <name>substrate</name>
    </ligand>
</feature>
<dbReference type="GO" id="GO:0004345">
    <property type="term" value="F:glucose-6-phosphate dehydrogenase activity"/>
    <property type="evidence" value="ECO:0007669"/>
    <property type="project" value="UniProtKB-UniRule"/>
</dbReference>
<feature type="binding site" evidence="7">
    <location>
        <begin position="18"/>
        <end position="25"/>
    </location>
    <ligand>
        <name>NADP(+)</name>
        <dbReference type="ChEBI" id="CHEBI:58349"/>
    </ligand>
</feature>
<feature type="active site" description="Proton acceptor" evidence="7">
    <location>
        <position position="243"/>
    </location>
</feature>
<dbReference type="InterPro" id="IPR001282">
    <property type="entry name" value="G6P_DH"/>
</dbReference>
<keyword evidence="3 7" id="KW-0313">Glucose metabolism</keyword>
<dbReference type="UniPathway" id="UPA00115">
    <property type="reaction ID" value="UER00408"/>
</dbReference>
<dbReference type="InterPro" id="IPR019796">
    <property type="entry name" value="G6P_DH_AS"/>
</dbReference>
<evidence type="ECO:0000256" key="2">
    <source>
        <dbReference type="ARBA" id="ARBA00009975"/>
    </source>
</evidence>
<dbReference type="Proteomes" id="UP000467105">
    <property type="component" value="Chromosome"/>
</dbReference>
<keyword evidence="6 7" id="KW-0119">Carbohydrate metabolism</keyword>
<sequence length="472" mass="52476">MTTGRQDRLQPHVFVLFGATGDLAKRKLYPGLYHLAAAGRLPGDYAVIGSGRHSPGSDDEFRDQVRCPLEQFVDEPDGDVVRDLLGHMSFQTASADDGADLAAAVMAARDRLGGDARTLIYLSVPPTAMKSMVGMLGREQLTQGARVVIEKPFGTDLESSRELDAAIKEVLDEQQVYRIDHFLGKEAVQNILALRFANGLIEPAWHRGYLESVQIDVPETLTIEGRGGFYESTGCFRDMISTHLCQVLGFVAMEPPVHLDASSLRNEKAKVFAAMRPLDPQRVVFGQYDGYRDEDGVEQNSSVETFVALEAFVDTERWQGVPFYLRTGKALAATRRTVTLTFRAPPMGRFGENRYGPNQLALELSDSPEVEVSLNAKRPGPELALLPLRLRLDLADEDTDDTPLEAYERLLLDVMRGDQTLFTRADEVDRLWQVCQPVLDSPPEVVPYPQGSWGPDAALRLPDPHRWRLPDD</sequence>
<comment type="caution">
    <text evidence="7">Lacks conserved residue(s) required for the propagation of feature annotation.</text>
</comment>
<dbReference type="Gene3D" id="3.30.360.10">
    <property type="entry name" value="Dihydrodipicolinate Reductase, domain 2"/>
    <property type="match status" value="1"/>
</dbReference>
<dbReference type="GO" id="GO:0006006">
    <property type="term" value="P:glucose metabolic process"/>
    <property type="evidence" value="ECO:0007669"/>
    <property type="project" value="UniProtKB-KW"/>
</dbReference>